<evidence type="ECO:0000313" key="2">
    <source>
        <dbReference type="Proteomes" id="UP000242715"/>
    </source>
</evidence>
<evidence type="ECO:0000313" key="1">
    <source>
        <dbReference type="EMBL" id="GAU23538.1"/>
    </source>
</evidence>
<proteinExistence type="predicted"/>
<name>A0A2Z6LYX8_TRISU</name>
<evidence type="ECO:0008006" key="3">
    <source>
        <dbReference type="Google" id="ProtNLM"/>
    </source>
</evidence>
<feature type="non-terminal residue" evidence="1">
    <location>
        <position position="1"/>
    </location>
</feature>
<dbReference type="AlphaFoldDB" id="A0A2Z6LYX8"/>
<protein>
    <recommendedName>
        <fullName evidence="3">Endonuclease/exonuclease/phosphatase domain-containing protein</fullName>
    </recommendedName>
</protein>
<keyword evidence="2" id="KW-1185">Reference proteome</keyword>
<sequence length="300" mass="34207">KLIGDMKPFIVCLQETKMGVCDDFFCASLWSGSSHAYSYRPSVGVSGGLLVMWDTGEVETMQSRCCGNLYQENYNKWKERKYVCVGTSMRSGVMKRDVLLAMVFGPLIMTAKLRGLSDHCPLLLSVDEENWGPRPVRMLKCWHDISGFRQFVIDKWNSLQLDGWGGFVLKEKLKLIKLALKEWHGSHARNLPGRLDDLKNRLSVLDSKGEEEELTEEELADFRSITSDIHSLSRVNASISWQQSRLIWLREGDANSKYFHLVLASRCRQNALSVIMVDGERVEGVQPVRQAVFTHFSAHF</sequence>
<reference evidence="2" key="1">
    <citation type="journal article" date="2017" name="Front. Plant Sci.">
        <title>Climate Clever Clovers: New Paradigm to Reduce the Environmental Footprint of Ruminants by Breeding Low Methanogenic Forages Utilizing Haplotype Variation.</title>
        <authorList>
            <person name="Kaur P."/>
            <person name="Appels R."/>
            <person name="Bayer P.E."/>
            <person name="Keeble-Gagnere G."/>
            <person name="Wang J."/>
            <person name="Hirakawa H."/>
            <person name="Shirasawa K."/>
            <person name="Vercoe P."/>
            <person name="Stefanova K."/>
            <person name="Durmic Z."/>
            <person name="Nichols P."/>
            <person name="Revell C."/>
            <person name="Isobe S.N."/>
            <person name="Edwards D."/>
            <person name="Erskine W."/>
        </authorList>
    </citation>
    <scope>NUCLEOTIDE SEQUENCE [LARGE SCALE GENOMIC DNA]</scope>
    <source>
        <strain evidence="2">cv. Daliak</strain>
    </source>
</reference>
<dbReference type="OrthoDB" id="1000944at2759"/>
<organism evidence="1 2">
    <name type="scientific">Trifolium subterraneum</name>
    <name type="common">Subterranean clover</name>
    <dbReference type="NCBI Taxonomy" id="3900"/>
    <lineage>
        <taxon>Eukaryota</taxon>
        <taxon>Viridiplantae</taxon>
        <taxon>Streptophyta</taxon>
        <taxon>Embryophyta</taxon>
        <taxon>Tracheophyta</taxon>
        <taxon>Spermatophyta</taxon>
        <taxon>Magnoliopsida</taxon>
        <taxon>eudicotyledons</taxon>
        <taxon>Gunneridae</taxon>
        <taxon>Pentapetalae</taxon>
        <taxon>rosids</taxon>
        <taxon>fabids</taxon>
        <taxon>Fabales</taxon>
        <taxon>Fabaceae</taxon>
        <taxon>Papilionoideae</taxon>
        <taxon>50 kb inversion clade</taxon>
        <taxon>NPAAA clade</taxon>
        <taxon>Hologalegina</taxon>
        <taxon>IRL clade</taxon>
        <taxon>Trifolieae</taxon>
        <taxon>Trifolium</taxon>
    </lineage>
</organism>
<gene>
    <name evidence="1" type="ORF">TSUD_40160</name>
</gene>
<accession>A0A2Z6LYX8</accession>
<dbReference type="EMBL" id="DF973271">
    <property type="protein sequence ID" value="GAU23538.1"/>
    <property type="molecule type" value="Genomic_DNA"/>
</dbReference>
<dbReference type="Proteomes" id="UP000242715">
    <property type="component" value="Unassembled WGS sequence"/>
</dbReference>